<name>A0A6P7JUV4_9TELE</name>
<dbReference type="InParanoid" id="A0A6P7JUV4"/>
<proteinExistence type="predicted"/>
<evidence type="ECO:0000259" key="3">
    <source>
        <dbReference type="PROSITE" id="PS51304"/>
    </source>
</evidence>
<dbReference type="PROSITE" id="PS51304">
    <property type="entry name" value="GALECTIN"/>
    <property type="match status" value="1"/>
</dbReference>
<evidence type="ECO:0000256" key="1">
    <source>
        <dbReference type="ARBA" id="ARBA00022734"/>
    </source>
</evidence>
<dbReference type="Proteomes" id="UP000515145">
    <property type="component" value="Chromosome 15"/>
</dbReference>
<accession>A0A6P7JUV4</accession>
<keyword evidence="1 2" id="KW-0430">Lectin</keyword>
<dbReference type="SMART" id="SM00908">
    <property type="entry name" value="Gal-bind_lectin"/>
    <property type="match status" value="1"/>
</dbReference>
<reference evidence="5" key="1">
    <citation type="submission" date="2025-08" db="UniProtKB">
        <authorList>
            <consortium name="RefSeq"/>
        </authorList>
    </citation>
    <scope>IDENTIFICATION</scope>
</reference>
<keyword evidence="4" id="KW-1185">Reference proteome</keyword>
<dbReference type="InterPro" id="IPR001079">
    <property type="entry name" value="Galectin_CRD"/>
</dbReference>
<organism evidence="4 5">
    <name type="scientific">Parambassis ranga</name>
    <name type="common">Indian glassy fish</name>
    <dbReference type="NCBI Taxonomy" id="210632"/>
    <lineage>
        <taxon>Eukaryota</taxon>
        <taxon>Metazoa</taxon>
        <taxon>Chordata</taxon>
        <taxon>Craniata</taxon>
        <taxon>Vertebrata</taxon>
        <taxon>Euteleostomi</taxon>
        <taxon>Actinopterygii</taxon>
        <taxon>Neopterygii</taxon>
        <taxon>Teleostei</taxon>
        <taxon>Neoteleostei</taxon>
        <taxon>Acanthomorphata</taxon>
        <taxon>Ovalentaria</taxon>
        <taxon>Ambassidae</taxon>
        <taxon>Parambassis</taxon>
    </lineage>
</organism>
<protein>
    <recommendedName>
        <fullName evidence="2">Galectin</fullName>
    </recommendedName>
</protein>
<dbReference type="Pfam" id="PF00337">
    <property type="entry name" value="Gal-bind_lectin"/>
    <property type="match status" value="1"/>
</dbReference>
<dbReference type="Gene3D" id="2.60.120.200">
    <property type="match status" value="1"/>
</dbReference>
<dbReference type="RefSeq" id="XP_028279261.1">
    <property type="nucleotide sequence ID" value="XM_028423460.1"/>
</dbReference>
<dbReference type="SMART" id="SM00276">
    <property type="entry name" value="GLECT"/>
    <property type="match status" value="1"/>
</dbReference>
<evidence type="ECO:0000256" key="2">
    <source>
        <dbReference type="RuleBase" id="RU102079"/>
    </source>
</evidence>
<dbReference type="SUPFAM" id="SSF49899">
    <property type="entry name" value="Concanavalin A-like lectins/glucanases"/>
    <property type="match status" value="1"/>
</dbReference>
<dbReference type="GO" id="GO:0005615">
    <property type="term" value="C:extracellular space"/>
    <property type="evidence" value="ECO:0007669"/>
    <property type="project" value="TreeGrafter"/>
</dbReference>
<dbReference type="GO" id="GO:0016936">
    <property type="term" value="F:galactoside binding"/>
    <property type="evidence" value="ECO:0007669"/>
    <property type="project" value="TreeGrafter"/>
</dbReference>
<dbReference type="OrthoDB" id="8443340at2759"/>
<dbReference type="GeneID" id="114447286"/>
<dbReference type="PANTHER" id="PTHR11346">
    <property type="entry name" value="GALECTIN"/>
    <property type="match status" value="1"/>
</dbReference>
<sequence>MVGVNPITVGQTLTIVGVPNSSAKQFAVNICPNDKDVTLQINPRFRVHEDIETVVYNSCKGGSWGKEMRDTAFPFVQEQEFKMVIKFNSEEFVVRLSDGLSFPFKIPPDVKDWPIIIFNGDVRIKSIKIN</sequence>
<evidence type="ECO:0000313" key="5">
    <source>
        <dbReference type="RefSeq" id="XP_028279261.1"/>
    </source>
</evidence>
<dbReference type="GO" id="GO:0043236">
    <property type="term" value="F:laminin binding"/>
    <property type="evidence" value="ECO:0007669"/>
    <property type="project" value="TreeGrafter"/>
</dbReference>
<dbReference type="GO" id="GO:0030246">
    <property type="term" value="F:carbohydrate binding"/>
    <property type="evidence" value="ECO:0007669"/>
    <property type="project" value="UniProtKB-UniRule"/>
</dbReference>
<gene>
    <name evidence="5" type="primary">LOC114447286</name>
</gene>
<dbReference type="InterPro" id="IPR013320">
    <property type="entry name" value="ConA-like_dom_sf"/>
</dbReference>
<feature type="domain" description="Galectin" evidence="3">
    <location>
        <begin position="1"/>
        <end position="130"/>
    </location>
</feature>
<dbReference type="PANTHER" id="PTHR11346:SF112">
    <property type="entry name" value="GALECTIN"/>
    <property type="match status" value="1"/>
</dbReference>
<dbReference type="CDD" id="cd00070">
    <property type="entry name" value="GLECT"/>
    <property type="match status" value="1"/>
</dbReference>
<evidence type="ECO:0000313" key="4">
    <source>
        <dbReference type="Proteomes" id="UP000515145"/>
    </source>
</evidence>
<dbReference type="InterPro" id="IPR044156">
    <property type="entry name" value="Galectin-like"/>
</dbReference>
<dbReference type="AlphaFoldDB" id="A0A6P7JUV4"/>